<reference evidence="1" key="2">
    <citation type="submission" date="2011-02" db="EMBL/GenBank/DDBJ databases">
        <authorList>
            <person name="MacLean D."/>
        </authorList>
    </citation>
    <scope>NUCLEOTIDE SEQUENCE</scope>
</reference>
<reference evidence="1" key="1">
    <citation type="journal article" date="2011" name="PLoS Biol.">
        <title>Gene gain and loss during evolution of obligate parasitism in the white rust pathogen of Arabidopsis thaliana.</title>
        <authorList>
            <person name="Kemen E."/>
            <person name="Gardiner A."/>
            <person name="Schultz-Larsen T."/>
            <person name="Kemen A.C."/>
            <person name="Balmuth A.L."/>
            <person name="Robert-Seilaniantz A."/>
            <person name="Bailey K."/>
            <person name="Holub E."/>
            <person name="Studholme D.J."/>
            <person name="Maclean D."/>
            <person name="Jones J.D."/>
        </authorList>
    </citation>
    <scope>NUCLEOTIDE SEQUENCE</scope>
</reference>
<gene>
    <name evidence="1" type="primary">AlNc14C48G3816</name>
    <name evidence="2" type="synonym">AlNc14C50G3973</name>
    <name evidence="1" type="ORF">ALNC14_044190</name>
    <name evidence="2" type="ORF">ALNC14_045930</name>
</gene>
<proteinExistence type="predicted"/>
<dbReference type="HOGENOM" id="CLU_2627086_0_0_1"/>
<name>F0WAV4_9STRA</name>
<dbReference type="EMBL" id="FR824093">
    <property type="protein sequence ID" value="CCA18276.1"/>
    <property type="molecule type" value="Genomic_DNA"/>
</dbReference>
<protein>
    <submittedName>
        <fullName evidence="1">AlNc14C48G3816 protein</fullName>
    </submittedName>
    <submittedName>
        <fullName evidence="2">AlNc14C50G3973 protein</fullName>
    </submittedName>
</protein>
<evidence type="ECO:0000313" key="1">
    <source>
        <dbReference type="EMBL" id="CCA18276.1"/>
    </source>
</evidence>
<evidence type="ECO:0000313" key="2">
    <source>
        <dbReference type="EMBL" id="CCA18450.1"/>
    </source>
</evidence>
<dbReference type="EMBL" id="FR824095">
    <property type="protein sequence ID" value="CCA18450.1"/>
    <property type="molecule type" value="Genomic_DNA"/>
</dbReference>
<sequence length="78" mass="8674">MSGLNLEKKRLFYLSHTEVSVKDILIGEPENVCGNSRTHRINAALSENQLSFRDRSTLGAGLLDPVLQRKLLPGNIPM</sequence>
<dbReference type="AlphaFoldDB" id="F0WAV4"/>
<organism evidence="1">
    <name type="scientific">Albugo laibachii Nc14</name>
    <dbReference type="NCBI Taxonomy" id="890382"/>
    <lineage>
        <taxon>Eukaryota</taxon>
        <taxon>Sar</taxon>
        <taxon>Stramenopiles</taxon>
        <taxon>Oomycota</taxon>
        <taxon>Peronosporomycetes</taxon>
        <taxon>Albuginales</taxon>
        <taxon>Albuginaceae</taxon>
        <taxon>Albugo</taxon>
    </lineage>
</organism>
<accession>F0WAV4</accession>